<feature type="domain" description="Ig-like" evidence="11">
    <location>
        <begin position="222"/>
        <end position="306"/>
    </location>
</feature>
<feature type="compositionally biased region" description="Basic and acidic residues" evidence="8">
    <location>
        <begin position="590"/>
        <end position="602"/>
    </location>
</feature>
<feature type="domain" description="Ig-like" evidence="11">
    <location>
        <begin position="121"/>
        <end position="213"/>
    </location>
</feature>
<proteinExistence type="predicted"/>
<keyword evidence="12" id="KW-1185">Reference proteome</keyword>
<evidence type="ECO:0000256" key="9">
    <source>
        <dbReference type="SAM" id="Phobius"/>
    </source>
</evidence>
<dbReference type="CDD" id="cd00096">
    <property type="entry name" value="Ig"/>
    <property type="match status" value="1"/>
</dbReference>
<dbReference type="InterPro" id="IPR003961">
    <property type="entry name" value="FN3_dom"/>
</dbReference>
<evidence type="ECO:0000313" key="13">
    <source>
        <dbReference type="WBParaSite" id="maker-uti_cns_0005155-snap-gene-0.12-mRNA-1"/>
    </source>
</evidence>
<keyword evidence="9" id="KW-0472">Membrane</keyword>
<feature type="domain" description="Ig-like" evidence="11">
    <location>
        <begin position="326"/>
        <end position="430"/>
    </location>
</feature>
<feature type="transmembrane region" description="Helical" evidence="9">
    <location>
        <begin position="756"/>
        <end position="785"/>
    </location>
</feature>
<dbReference type="PROSITE" id="PS50023">
    <property type="entry name" value="LIM_DOMAIN_2"/>
    <property type="match status" value="1"/>
</dbReference>
<dbReference type="InterPro" id="IPR007110">
    <property type="entry name" value="Ig-like_dom"/>
</dbReference>
<evidence type="ECO:0000256" key="5">
    <source>
        <dbReference type="ARBA" id="ARBA00023157"/>
    </source>
</evidence>
<dbReference type="InterPro" id="IPR003598">
    <property type="entry name" value="Ig_sub2"/>
</dbReference>
<dbReference type="PROSITE" id="PS50835">
    <property type="entry name" value="IG_LIKE"/>
    <property type="match status" value="4"/>
</dbReference>
<feature type="domain" description="LIM zinc-binding" evidence="10">
    <location>
        <begin position="906"/>
        <end position="966"/>
    </location>
</feature>
<keyword evidence="6" id="KW-0393">Immunoglobulin domain</keyword>
<sequence length="975" mass="105746">PPRILTQLQPSFSVQRHSKIRLTCTVTGRPSPDNMWLHNGRRVLNENGVSVSRSGTLTIERVTERHAGLYECLARNKVGEARAHTALLIDGARILLTTAAFANISCDDSMRANPHGTESGPGRYSLELPSNITRRQRQRAELSCAAAYPATSAHEPIWLKNGKDVHLLPELLHRFLIENGSLILPTVLSTDSGLYTCQTRLKTQLASSRRSSSVYLNVVYQPQFPGGLQRTQILTAGRPGAVECPARSNPPPDEVRWTHNYSQAGHSAGRLLRLLPTVEPRHAGVWKCHARNRLGWGSWSPELRVSVHVVGLNSVSATNLDPAGQPNADLSGGGNSQIQQMAGTDCVIFCASADPVNPTGSSATPFAVQWFKDDKPINFSAVDEGRIRLSDNGRLLSIERLAPKDSGRYQCRADANYGGGGGYSLTQLLVETAARRPPYNLSLAIRRGGGGLSAQLAWNPGYDARGQLNYVVWFRAIGQTGRWSTLSLGRSGRSAGPVCSVVFGGEDGGSFGIPEEPDEPWDVVGLAGIVQGRNYELIVDRVPIPGFTRVRVLGLQPHTSYEFYVSAVSSNGHQLQSERRYAATGSVSDVSKDEAADDDRLPKPLPPRPPILLTLQLGSRVGNSGGGDVWLSWEEQEPSTDGGGNYSGGPVQYYTVQYISDSADADKWRDLELVTPPESRNRHRLLALGSRRLARLGASAPGKIRLRMLACSWLACSLPSNYLTLDLAMLSNGTILAASSSSDGSSASAAAAATTVIWLSLGVAAAVAASCGVAAFVVGAVAAAWRRRRRRRRLGCSRSGSSGAGGEVDRVPDEASICLTSFDIRAGRFWARCGVADEVACESPLACGVEAALLALIEFEGVMAPIVLRRCDRPEIRSAPCLRYCRTWLATRSWNRQRSEPAPETEKCIRCTKSVYAAERMEAGGRIWHKMCFRCKECDMKLNLNNYAQNEGTLYCKTHYNKMVVALNSQTPNCA</sequence>
<feature type="region of interest" description="Disordered" evidence="8">
    <location>
        <begin position="575"/>
        <end position="608"/>
    </location>
</feature>
<dbReference type="SUPFAM" id="SSF49265">
    <property type="entry name" value="Fibronectin type III"/>
    <property type="match status" value="1"/>
</dbReference>
<evidence type="ECO:0000256" key="8">
    <source>
        <dbReference type="SAM" id="MobiDB-lite"/>
    </source>
</evidence>
<evidence type="ECO:0000256" key="6">
    <source>
        <dbReference type="ARBA" id="ARBA00023319"/>
    </source>
</evidence>
<dbReference type="InterPro" id="IPR036179">
    <property type="entry name" value="Ig-like_dom_sf"/>
</dbReference>
<evidence type="ECO:0000259" key="11">
    <source>
        <dbReference type="PROSITE" id="PS50835"/>
    </source>
</evidence>
<keyword evidence="9" id="KW-1133">Transmembrane helix</keyword>
<dbReference type="CDD" id="cd00063">
    <property type="entry name" value="FN3"/>
    <property type="match status" value="1"/>
</dbReference>
<keyword evidence="9" id="KW-0812">Transmembrane</keyword>
<evidence type="ECO:0000256" key="7">
    <source>
        <dbReference type="PROSITE-ProRule" id="PRU00125"/>
    </source>
</evidence>
<dbReference type="SUPFAM" id="SSF57716">
    <property type="entry name" value="Glucocorticoid receptor-like (DNA-binding domain)"/>
    <property type="match status" value="2"/>
</dbReference>
<dbReference type="PANTHER" id="PTHR44170">
    <property type="entry name" value="PROTEIN SIDEKICK"/>
    <property type="match status" value="1"/>
</dbReference>
<keyword evidence="5" id="KW-1015">Disulfide bond</keyword>
<dbReference type="FunFam" id="2.10.110.10:FF:000001">
    <property type="entry name" value="Cysteine and glycine-rich protein 1"/>
    <property type="match status" value="1"/>
</dbReference>
<evidence type="ECO:0000313" key="12">
    <source>
        <dbReference type="Proteomes" id="UP000095280"/>
    </source>
</evidence>
<evidence type="ECO:0000256" key="2">
    <source>
        <dbReference type="ARBA" id="ARBA00022737"/>
    </source>
</evidence>
<keyword evidence="3 7" id="KW-0862">Zinc</keyword>
<feature type="domain" description="Ig-like" evidence="11">
    <location>
        <begin position="2"/>
        <end position="90"/>
    </location>
</feature>
<dbReference type="InterPro" id="IPR013783">
    <property type="entry name" value="Ig-like_fold"/>
</dbReference>
<dbReference type="GO" id="GO:0098609">
    <property type="term" value="P:cell-cell adhesion"/>
    <property type="evidence" value="ECO:0007669"/>
    <property type="project" value="TreeGrafter"/>
</dbReference>
<evidence type="ECO:0000256" key="1">
    <source>
        <dbReference type="ARBA" id="ARBA00022723"/>
    </source>
</evidence>
<dbReference type="Pfam" id="PF00412">
    <property type="entry name" value="LIM"/>
    <property type="match status" value="1"/>
</dbReference>
<evidence type="ECO:0000256" key="4">
    <source>
        <dbReference type="ARBA" id="ARBA00023038"/>
    </source>
</evidence>
<dbReference type="Pfam" id="PF07679">
    <property type="entry name" value="I-set"/>
    <property type="match status" value="1"/>
</dbReference>
<accession>A0A1I8H9K4</accession>
<organism evidence="12 13">
    <name type="scientific">Macrostomum lignano</name>
    <dbReference type="NCBI Taxonomy" id="282301"/>
    <lineage>
        <taxon>Eukaryota</taxon>
        <taxon>Metazoa</taxon>
        <taxon>Spiralia</taxon>
        <taxon>Lophotrochozoa</taxon>
        <taxon>Platyhelminthes</taxon>
        <taxon>Rhabditophora</taxon>
        <taxon>Macrostomorpha</taxon>
        <taxon>Macrostomida</taxon>
        <taxon>Macrostomidae</taxon>
        <taxon>Macrostomum</taxon>
    </lineage>
</organism>
<protein>
    <submittedName>
        <fullName evidence="13">Down syndrome cell adhesion molecule-like protein Dscam2</fullName>
    </submittedName>
</protein>
<dbReference type="InterPro" id="IPR003599">
    <property type="entry name" value="Ig_sub"/>
</dbReference>
<dbReference type="GO" id="GO:0046872">
    <property type="term" value="F:metal ion binding"/>
    <property type="evidence" value="ECO:0007669"/>
    <property type="project" value="UniProtKB-KW"/>
</dbReference>
<dbReference type="SMART" id="SM00408">
    <property type="entry name" value="IGc2"/>
    <property type="match status" value="4"/>
</dbReference>
<dbReference type="Gene3D" id="2.10.110.10">
    <property type="entry name" value="Cysteine Rich Protein"/>
    <property type="match status" value="1"/>
</dbReference>
<evidence type="ECO:0000259" key="10">
    <source>
        <dbReference type="PROSITE" id="PS50023"/>
    </source>
</evidence>
<keyword evidence="1 7" id="KW-0479">Metal-binding</keyword>
<dbReference type="SMART" id="SM00132">
    <property type="entry name" value="LIM"/>
    <property type="match status" value="1"/>
</dbReference>
<dbReference type="InterPro" id="IPR036116">
    <property type="entry name" value="FN3_sf"/>
</dbReference>
<dbReference type="PANTHER" id="PTHR44170:SF46">
    <property type="entry name" value="PROTEIN SIDEKICK"/>
    <property type="match status" value="1"/>
</dbReference>
<dbReference type="CDD" id="cd09358">
    <property type="entry name" value="LIM_Mical_like"/>
    <property type="match status" value="1"/>
</dbReference>
<dbReference type="InterPro" id="IPR013098">
    <property type="entry name" value="Ig_I-set"/>
</dbReference>
<dbReference type="Pfam" id="PF13927">
    <property type="entry name" value="Ig_3"/>
    <property type="match status" value="1"/>
</dbReference>
<reference evidence="13" key="1">
    <citation type="submission" date="2016-11" db="UniProtKB">
        <authorList>
            <consortium name="WormBaseParasite"/>
        </authorList>
    </citation>
    <scope>IDENTIFICATION</scope>
</reference>
<keyword evidence="2" id="KW-0677">Repeat</keyword>
<evidence type="ECO:0000256" key="3">
    <source>
        <dbReference type="ARBA" id="ARBA00022833"/>
    </source>
</evidence>
<dbReference type="PROSITE" id="PS00478">
    <property type="entry name" value="LIM_DOMAIN_1"/>
    <property type="match status" value="1"/>
</dbReference>
<dbReference type="Gene3D" id="2.60.40.10">
    <property type="entry name" value="Immunoglobulins"/>
    <property type="match status" value="5"/>
</dbReference>
<dbReference type="FunFam" id="2.60.40.10:FF:000032">
    <property type="entry name" value="palladin isoform X1"/>
    <property type="match status" value="1"/>
</dbReference>
<dbReference type="AlphaFoldDB" id="A0A1I8H9K4"/>
<dbReference type="SUPFAM" id="SSF48726">
    <property type="entry name" value="Immunoglobulin"/>
    <property type="match status" value="3"/>
</dbReference>
<keyword evidence="4 7" id="KW-0440">LIM domain</keyword>
<dbReference type="Proteomes" id="UP000095280">
    <property type="component" value="Unplaced"/>
</dbReference>
<dbReference type="SMART" id="SM00409">
    <property type="entry name" value="IG"/>
    <property type="match status" value="4"/>
</dbReference>
<dbReference type="InterPro" id="IPR001781">
    <property type="entry name" value="Znf_LIM"/>
</dbReference>
<name>A0A1I8H9K4_9PLAT</name>
<dbReference type="WBParaSite" id="maker-uti_cns_0005155-snap-gene-0.12-mRNA-1">
    <property type="protein sequence ID" value="maker-uti_cns_0005155-snap-gene-0.12-mRNA-1"/>
    <property type="gene ID" value="maker-uti_cns_0005155-snap-gene-0.12"/>
</dbReference>
<dbReference type="SMART" id="SM00060">
    <property type="entry name" value="FN3"/>
    <property type="match status" value="1"/>
</dbReference>